<protein>
    <recommendedName>
        <fullName evidence="1">C-type lectin domain-containing protein</fullName>
    </recommendedName>
</protein>
<sequence length="137" mass="15277">GFCPGDQWQRRGAYCYLAICQLMSRPEAEEYCNQISHDASLASIHGTAENLFVAATTRITDTDCYGAGFWQGLEHRNGGTWKLYHDWHWSDGTTGSYSAWDSGTPTGEYGAECAYVDCPGHLWRATSCDDARNFVCK</sequence>
<organism evidence="2">
    <name type="scientific">Capitella teleta</name>
    <name type="common">Polychaete worm</name>
    <dbReference type="NCBI Taxonomy" id="283909"/>
    <lineage>
        <taxon>Eukaryota</taxon>
        <taxon>Metazoa</taxon>
        <taxon>Spiralia</taxon>
        <taxon>Lophotrochozoa</taxon>
        <taxon>Annelida</taxon>
        <taxon>Polychaeta</taxon>
        <taxon>Sedentaria</taxon>
        <taxon>Scolecida</taxon>
        <taxon>Capitellidae</taxon>
        <taxon>Capitella</taxon>
    </lineage>
</organism>
<dbReference type="SUPFAM" id="SSF56436">
    <property type="entry name" value="C-type lectin-like"/>
    <property type="match status" value="1"/>
</dbReference>
<dbReference type="HOGENOM" id="CLU_049894_10_3_1"/>
<dbReference type="CDD" id="cd00037">
    <property type="entry name" value="CLECT"/>
    <property type="match status" value="1"/>
</dbReference>
<evidence type="ECO:0000313" key="3">
    <source>
        <dbReference type="EnsemblMetazoa" id="CapteP48361"/>
    </source>
</evidence>
<dbReference type="PROSITE" id="PS50041">
    <property type="entry name" value="C_TYPE_LECTIN_2"/>
    <property type="match status" value="1"/>
</dbReference>
<dbReference type="OMA" id="HDAEEEC"/>
<reference evidence="2 4" key="2">
    <citation type="journal article" date="2013" name="Nature">
        <title>Insights into bilaterian evolution from three spiralian genomes.</title>
        <authorList>
            <person name="Simakov O."/>
            <person name="Marletaz F."/>
            <person name="Cho S.J."/>
            <person name="Edsinger-Gonzales E."/>
            <person name="Havlak P."/>
            <person name="Hellsten U."/>
            <person name="Kuo D.H."/>
            <person name="Larsson T."/>
            <person name="Lv J."/>
            <person name="Arendt D."/>
            <person name="Savage R."/>
            <person name="Osoegawa K."/>
            <person name="de Jong P."/>
            <person name="Grimwood J."/>
            <person name="Chapman J.A."/>
            <person name="Shapiro H."/>
            <person name="Aerts A."/>
            <person name="Otillar R.P."/>
            <person name="Terry A.Y."/>
            <person name="Boore J.L."/>
            <person name="Grigoriev I.V."/>
            <person name="Lindberg D.R."/>
            <person name="Seaver E.C."/>
            <person name="Weisblat D.A."/>
            <person name="Putnam N.H."/>
            <person name="Rokhsar D.S."/>
        </authorList>
    </citation>
    <scope>NUCLEOTIDE SEQUENCE</scope>
    <source>
        <strain evidence="2 4">I ESC-2004</strain>
    </source>
</reference>
<dbReference type="InterPro" id="IPR050111">
    <property type="entry name" value="C-type_lectin/snaclec_domain"/>
</dbReference>
<dbReference type="InterPro" id="IPR016186">
    <property type="entry name" value="C-type_lectin-like/link_sf"/>
</dbReference>
<dbReference type="AlphaFoldDB" id="R7V1C0"/>
<gene>
    <name evidence="2" type="ORF">CAPTEDRAFT_48361</name>
</gene>
<feature type="domain" description="C-type lectin" evidence="1">
    <location>
        <begin position="11"/>
        <end position="137"/>
    </location>
</feature>
<dbReference type="Proteomes" id="UP000014760">
    <property type="component" value="Unassembled WGS sequence"/>
</dbReference>
<dbReference type="EnsemblMetazoa" id="CapteT48361">
    <property type="protein sequence ID" value="CapteP48361"/>
    <property type="gene ID" value="CapteG48361"/>
</dbReference>
<dbReference type="OrthoDB" id="6161136at2759"/>
<dbReference type="Pfam" id="PF00059">
    <property type="entry name" value="Lectin_C"/>
    <property type="match status" value="1"/>
</dbReference>
<dbReference type="EMBL" id="KB296055">
    <property type="protein sequence ID" value="ELU12344.1"/>
    <property type="molecule type" value="Genomic_DNA"/>
</dbReference>
<keyword evidence="4" id="KW-1185">Reference proteome</keyword>
<dbReference type="EMBL" id="AMQN01005454">
    <property type="status" value="NOT_ANNOTATED_CDS"/>
    <property type="molecule type" value="Genomic_DNA"/>
</dbReference>
<evidence type="ECO:0000313" key="4">
    <source>
        <dbReference type="Proteomes" id="UP000014760"/>
    </source>
</evidence>
<dbReference type="InterPro" id="IPR001304">
    <property type="entry name" value="C-type_lectin-like"/>
</dbReference>
<reference evidence="4" key="1">
    <citation type="submission" date="2012-12" db="EMBL/GenBank/DDBJ databases">
        <authorList>
            <person name="Hellsten U."/>
            <person name="Grimwood J."/>
            <person name="Chapman J.A."/>
            <person name="Shapiro H."/>
            <person name="Aerts A."/>
            <person name="Otillar R.P."/>
            <person name="Terry A.Y."/>
            <person name="Boore J.L."/>
            <person name="Simakov O."/>
            <person name="Marletaz F."/>
            <person name="Cho S.-J."/>
            <person name="Edsinger-Gonzales E."/>
            <person name="Havlak P."/>
            <person name="Kuo D.-H."/>
            <person name="Larsson T."/>
            <person name="Lv J."/>
            <person name="Arendt D."/>
            <person name="Savage R."/>
            <person name="Osoegawa K."/>
            <person name="de Jong P."/>
            <person name="Lindberg D.R."/>
            <person name="Seaver E.C."/>
            <person name="Weisblat D.A."/>
            <person name="Putnam N.H."/>
            <person name="Grigoriev I.V."/>
            <person name="Rokhsar D.S."/>
        </authorList>
    </citation>
    <scope>NUCLEOTIDE SEQUENCE</scope>
    <source>
        <strain evidence="4">I ESC-2004</strain>
    </source>
</reference>
<evidence type="ECO:0000313" key="2">
    <source>
        <dbReference type="EMBL" id="ELU12344.1"/>
    </source>
</evidence>
<feature type="non-terminal residue" evidence="2">
    <location>
        <position position="137"/>
    </location>
</feature>
<dbReference type="PANTHER" id="PTHR22803">
    <property type="entry name" value="MANNOSE, PHOSPHOLIPASE, LECTIN RECEPTOR RELATED"/>
    <property type="match status" value="1"/>
</dbReference>
<dbReference type="Gene3D" id="3.10.100.10">
    <property type="entry name" value="Mannose-Binding Protein A, subunit A"/>
    <property type="match status" value="1"/>
</dbReference>
<name>R7V1C0_CAPTE</name>
<evidence type="ECO:0000259" key="1">
    <source>
        <dbReference type="PROSITE" id="PS50041"/>
    </source>
</evidence>
<reference evidence="3" key="3">
    <citation type="submission" date="2015-06" db="UniProtKB">
        <authorList>
            <consortium name="EnsemblMetazoa"/>
        </authorList>
    </citation>
    <scope>IDENTIFICATION</scope>
</reference>
<dbReference type="InterPro" id="IPR016187">
    <property type="entry name" value="CTDL_fold"/>
</dbReference>
<dbReference type="STRING" id="283909.R7V1C0"/>
<dbReference type="SMART" id="SM00034">
    <property type="entry name" value="CLECT"/>
    <property type="match status" value="1"/>
</dbReference>
<accession>R7V1C0</accession>
<feature type="non-terminal residue" evidence="2">
    <location>
        <position position="1"/>
    </location>
</feature>
<proteinExistence type="predicted"/>